<reference evidence="3" key="1">
    <citation type="submission" date="2017-04" db="EMBL/GenBank/DDBJ databases">
        <title>Unexpected and diverse lifestyles within the genus Limnohabitans.</title>
        <authorList>
            <person name="Kasalicky V."/>
            <person name="Mehrshad M."/>
            <person name="Andrei S.-A."/>
            <person name="Salcher M."/>
            <person name="Kratochvilova H."/>
            <person name="Simek K."/>
            <person name="Ghai R."/>
        </authorList>
    </citation>
    <scope>NUCLEOTIDE SEQUENCE [LARGE SCALE GENOMIC DNA]</scope>
    <source>
        <strain evidence="3">II-D5</strain>
    </source>
</reference>
<proteinExistence type="inferred from homology"/>
<accession>A0A2T7UIT4</accession>
<sequence length="318" mass="33220">MKTKLWLGSLLLLLSGLVQANDPVPLKVLVGFGAGGSADLAARLLAERLKDELGRPVVVENRVGAGGRIAAEALKNAAPNGTTVMLAPIVVPVLAPLVFKKLNYDVQKDLAPVAHIADFQFGVSVKADSPIRSIADLVPVVKKNPKTGSFGSPAPGSLPHFFGVMIGQKTGLDLTHVPYNGGAQLMTALIGDQVTLGIDTLVDQGEMHRAGKSRILATSGPQRNALFPDVPTLRESGFKDLVGVGWFALFAPGGTDSAQITTLNAAVNRALKNPALKDRFIKMGLEIGGGSPQDLQALISSETARWAPVVKASGFTAD</sequence>
<gene>
    <name evidence="3" type="ORF">H663_000795</name>
</gene>
<dbReference type="Pfam" id="PF03401">
    <property type="entry name" value="TctC"/>
    <property type="match status" value="1"/>
</dbReference>
<dbReference type="RefSeq" id="WP_053173133.1">
    <property type="nucleotide sequence ID" value="NZ_LFYT02000001.1"/>
</dbReference>
<dbReference type="AlphaFoldDB" id="A0A2T7UIT4"/>
<name>A0A2T7UIT4_9BURK</name>
<dbReference type="PANTHER" id="PTHR42928:SF5">
    <property type="entry name" value="BLR1237 PROTEIN"/>
    <property type="match status" value="1"/>
</dbReference>
<protein>
    <recommendedName>
        <fullName evidence="5">ABC transporter substrate-binding protein</fullName>
    </recommendedName>
</protein>
<feature type="signal peptide" evidence="2">
    <location>
        <begin position="1"/>
        <end position="20"/>
    </location>
</feature>
<comment type="similarity">
    <text evidence="1">Belongs to the UPF0065 (bug) family.</text>
</comment>
<dbReference type="STRING" id="1293045.H663_11525"/>
<dbReference type="InterPro" id="IPR042100">
    <property type="entry name" value="Bug_dom1"/>
</dbReference>
<dbReference type="Gene3D" id="3.40.190.150">
    <property type="entry name" value="Bordetella uptake gene, domain 1"/>
    <property type="match status" value="1"/>
</dbReference>
<evidence type="ECO:0008006" key="5">
    <source>
        <dbReference type="Google" id="ProtNLM"/>
    </source>
</evidence>
<keyword evidence="2" id="KW-0732">Signal</keyword>
<dbReference type="Proteomes" id="UP000037507">
    <property type="component" value="Unassembled WGS sequence"/>
</dbReference>
<dbReference type="InterPro" id="IPR005064">
    <property type="entry name" value="BUG"/>
</dbReference>
<dbReference type="EMBL" id="LFYT02000001">
    <property type="protein sequence ID" value="PVE44589.1"/>
    <property type="molecule type" value="Genomic_DNA"/>
</dbReference>
<evidence type="ECO:0000313" key="3">
    <source>
        <dbReference type="EMBL" id="PVE44589.1"/>
    </source>
</evidence>
<organism evidence="3 4">
    <name type="scientific">Limnohabitans planktonicus II-D5</name>
    <dbReference type="NCBI Taxonomy" id="1293045"/>
    <lineage>
        <taxon>Bacteria</taxon>
        <taxon>Pseudomonadati</taxon>
        <taxon>Pseudomonadota</taxon>
        <taxon>Betaproteobacteria</taxon>
        <taxon>Burkholderiales</taxon>
        <taxon>Comamonadaceae</taxon>
        <taxon>Limnohabitans</taxon>
    </lineage>
</organism>
<feature type="chain" id="PRO_5015438830" description="ABC transporter substrate-binding protein" evidence="2">
    <location>
        <begin position="21"/>
        <end position="318"/>
    </location>
</feature>
<dbReference type="CDD" id="cd13579">
    <property type="entry name" value="PBP2_Bug_NagM"/>
    <property type="match status" value="1"/>
</dbReference>
<dbReference type="Gene3D" id="3.40.190.10">
    <property type="entry name" value="Periplasmic binding protein-like II"/>
    <property type="match status" value="1"/>
</dbReference>
<comment type="caution">
    <text evidence="3">The sequence shown here is derived from an EMBL/GenBank/DDBJ whole genome shotgun (WGS) entry which is preliminary data.</text>
</comment>
<dbReference type="OrthoDB" id="8686127at2"/>
<evidence type="ECO:0000313" key="4">
    <source>
        <dbReference type="Proteomes" id="UP000037507"/>
    </source>
</evidence>
<evidence type="ECO:0000256" key="2">
    <source>
        <dbReference type="SAM" id="SignalP"/>
    </source>
</evidence>
<dbReference type="PIRSF" id="PIRSF017082">
    <property type="entry name" value="YflP"/>
    <property type="match status" value="1"/>
</dbReference>
<dbReference type="PANTHER" id="PTHR42928">
    <property type="entry name" value="TRICARBOXYLATE-BINDING PROTEIN"/>
    <property type="match status" value="1"/>
</dbReference>
<dbReference type="SUPFAM" id="SSF53850">
    <property type="entry name" value="Periplasmic binding protein-like II"/>
    <property type="match status" value="1"/>
</dbReference>
<keyword evidence="4" id="KW-1185">Reference proteome</keyword>
<evidence type="ECO:0000256" key="1">
    <source>
        <dbReference type="ARBA" id="ARBA00006987"/>
    </source>
</evidence>